<sequence>MINEIKQDSEKRMKKTIEALHTDMTKIRTGRANVGLLDHVQVDYYGNSTPLNQVANITASDSRTILVTPWEKAMVAAVEKAILNSGLGLNPATAGSAIRVPMPPLTEERRKELIKVVRNEGEQGRVSIRNIRRDANSQLKDLVKEKAISEDDERRAVEVIQKLTDKYIAEIDAILVEKEKDLMEI</sequence>
<evidence type="ECO:0000256" key="2">
    <source>
        <dbReference type="ARBA" id="ARBA00005912"/>
    </source>
</evidence>
<keyword evidence="4 6" id="KW-0648">Protein biosynthesis</keyword>
<name>A0A098G6J0_9GAMM</name>
<comment type="similarity">
    <text evidence="2 6">Belongs to the RRF family.</text>
</comment>
<dbReference type="Proteomes" id="UP000032430">
    <property type="component" value="Chromosome I"/>
</dbReference>
<evidence type="ECO:0000313" key="9">
    <source>
        <dbReference type="Proteomes" id="UP000032430"/>
    </source>
</evidence>
<evidence type="ECO:0000256" key="6">
    <source>
        <dbReference type="HAMAP-Rule" id="MF_00040"/>
    </source>
</evidence>
<dbReference type="GO" id="GO:0005829">
    <property type="term" value="C:cytosol"/>
    <property type="evidence" value="ECO:0007669"/>
    <property type="project" value="GOC"/>
</dbReference>
<dbReference type="RefSeq" id="WP_045095686.1">
    <property type="nucleotide sequence ID" value="NZ_LN614827.1"/>
</dbReference>
<keyword evidence="3 6" id="KW-0963">Cytoplasm</keyword>
<evidence type="ECO:0000256" key="1">
    <source>
        <dbReference type="ARBA" id="ARBA00004496"/>
    </source>
</evidence>
<dbReference type="FunFam" id="1.10.132.20:FF:000001">
    <property type="entry name" value="Ribosome-recycling factor"/>
    <property type="match status" value="1"/>
</dbReference>
<comment type="subcellular location">
    <subcellularLocation>
        <location evidence="1 6">Cytoplasm</location>
    </subcellularLocation>
</comment>
<dbReference type="OrthoDB" id="9804006at2"/>
<feature type="domain" description="Ribosome recycling factor" evidence="7">
    <location>
        <begin position="21"/>
        <end position="183"/>
    </location>
</feature>
<evidence type="ECO:0000256" key="4">
    <source>
        <dbReference type="ARBA" id="ARBA00022917"/>
    </source>
</evidence>
<accession>A0A098G6J0</accession>
<dbReference type="HOGENOM" id="CLU_073981_2_1_6"/>
<dbReference type="NCBIfam" id="TIGR00496">
    <property type="entry name" value="frr"/>
    <property type="match status" value="1"/>
</dbReference>
<evidence type="ECO:0000256" key="3">
    <source>
        <dbReference type="ARBA" id="ARBA00022490"/>
    </source>
</evidence>
<dbReference type="InterPro" id="IPR002661">
    <property type="entry name" value="Ribosome_recyc_fac"/>
</dbReference>
<dbReference type="Pfam" id="PF01765">
    <property type="entry name" value="RRF"/>
    <property type="match status" value="1"/>
</dbReference>
<dbReference type="Gene3D" id="3.30.1360.40">
    <property type="match status" value="1"/>
</dbReference>
<reference evidence="9" key="1">
    <citation type="submission" date="2014-09" db="EMBL/GenBank/DDBJ databases">
        <authorList>
            <person name="Gomez-Valero L."/>
        </authorList>
    </citation>
    <scope>NUCLEOTIDE SEQUENCE [LARGE SCALE GENOMIC DNA]</scope>
    <source>
        <strain evidence="9">ATCC700992</strain>
    </source>
</reference>
<dbReference type="GO" id="GO:0002184">
    <property type="term" value="P:cytoplasmic translational termination"/>
    <property type="evidence" value="ECO:0007669"/>
    <property type="project" value="TreeGrafter"/>
</dbReference>
<dbReference type="HAMAP" id="MF_00040">
    <property type="entry name" value="RRF"/>
    <property type="match status" value="1"/>
</dbReference>
<evidence type="ECO:0000256" key="5">
    <source>
        <dbReference type="ARBA" id="ARBA00025050"/>
    </source>
</evidence>
<dbReference type="EMBL" id="LN614827">
    <property type="protein sequence ID" value="CEG57130.1"/>
    <property type="molecule type" value="Genomic_DNA"/>
</dbReference>
<dbReference type="Gene3D" id="1.10.132.20">
    <property type="entry name" value="Ribosome-recycling factor"/>
    <property type="match status" value="1"/>
</dbReference>
<organism evidence="8 9">
    <name type="scientific">Legionella fallonii LLAP-10</name>
    <dbReference type="NCBI Taxonomy" id="1212491"/>
    <lineage>
        <taxon>Bacteria</taxon>
        <taxon>Pseudomonadati</taxon>
        <taxon>Pseudomonadota</taxon>
        <taxon>Gammaproteobacteria</taxon>
        <taxon>Legionellales</taxon>
        <taxon>Legionellaceae</taxon>
        <taxon>Legionella</taxon>
    </lineage>
</organism>
<proteinExistence type="inferred from homology"/>
<dbReference type="GO" id="GO:0043023">
    <property type="term" value="F:ribosomal large subunit binding"/>
    <property type="evidence" value="ECO:0007669"/>
    <property type="project" value="TreeGrafter"/>
</dbReference>
<keyword evidence="9" id="KW-1185">Reference proteome</keyword>
<dbReference type="KEGG" id="lfa:LFA_1724"/>
<dbReference type="PANTHER" id="PTHR20982:SF3">
    <property type="entry name" value="MITOCHONDRIAL RIBOSOME RECYCLING FACTOR PSEUDO 1"/>
    <property type="match status" value="1"/>
</dbReference>
<dbReference type="PANTHER" id="PTHR20982">
    <property type="entry name" value="RIBOSOME RECYCLING FACTOR"/>
    <property type="match status" value="1"/>
</dbReference>
<dbReference type="InterPro" id="IPR023584">
    <property type="entry name" value="Ribosome_recyc_fac_dom"/>
</dbReference>
<dbReference type="InterPro" id="IPR036191">
    <property type="entry name" value="RRF_sf"/>
</dbReference>
<evidence type="ECO:0000259" key="7">
    <source>
        <dbReference type="Pfam" id="PF01765"/>
    </source>
</evidence>
<dbReference type="SUPFAM" id="SSF55194">
    <property type="entry name" value="Ribosome recycling factor, RRF"/>
    <property type="match status" value="1"/>
</dbReference>
<dbReference type="AlphaFoldDB" id="A0A098G6J0"/>
<evidence type="ECO:0000313" key="8">
    <source>
        <dbReference type="EMBL" id="CEG57130.1"/>
    </source>
</evidence>
<protein>
    <recommendedName>
        <fullName evidence="6">Ribosome-recycling factor</fullName>
        <shortName evidence="6">RRF</shortName>
    </recommendedName>
    <alternativeName>
        <fullName evidence="6">Ribosome-releasing factor</fullName>
    </alternativeName>
</protein>
<gene>
    <name evidence="6 8" type="primary">frr</name>
    <name evidence="8" type="ORF">LFA_1724</name>
</gene>
<dbReference type="FunFam" id="3.30.1360.40:FF:000001">
    <property type="entry name" value="Ribosome-recycling factor"/>
    <property type="match status" value="1"/>
</dbReference>
<dbReference type="STRING" id="1212491.LFA_1724"/>
<comment type="function">
    <text evidence="5 6">Responsible for the release of ribosomes from messenger RNA at the termination of protein biosynthesis. May increase the efficiency of translation by recycling ribosomes from one round of translation to another.</text>
</comment>
<dbReference type="CDD" id="cd00520">
    <property type="entry name" value="RRF"/>
    <property type="match status" value="1"/>
</dbReference>